<accession>A0ABD2PDJ0</accession>
<comment type="caution">
    <text evidence="3">The sequence shown here is derived from an EMBL/GenBank/DDBJ whole genome shotgun (WGS) entry which is preliminary data.</text>
</comment>
<evidence type="ECO:0000313" key="3">
    <source>
        <dbReference type="EMBL" id="KAL3289038.1"/>
    </source>
</evidence>
<feature type="domain" description="PiggyBac transposable element-derived protein" evidence="2">
    <location>
        <begin position="33"/>
        <end position="99"/>
    </location>
</feature>
<dbReference type="AlphaFoldDB" id="A0ABD2PDJ0"/>
<evidence type="ECO:0000256" key="1">
    <source>
        <dbReference type="SAM" id="MobiDB-lite"/>
    </source>
</evidence>
<proteinExistence type="predicted"/>
<feature type="region of interest" description="Disordered" evidence="1">
    <location>
        <begin position="97"/>
        <end position="117"/>
    </location>
</feature>
<reference evidence="3 4" key="1">
    <citation type="journal article" date="2021" name="BMC Biol.">
        <title>Horizontally acquired antibacterial genes associated with adaptive radiation of ladybird beetles.</title>
        <authorList>
            <person name="Li H.S."/>
            <person name="Tang X.F."/>
            <person name="Huang Y.H."/>
            <person name="Xu Z.Y."/>
            <person name="Chen M.L."/>
            <person name="Du X.Y."/>
            <person name="Qiu B.Y."/>
            <person name="Chen P.T."/>
            <person name="Zhang W."/>
            <person name="Slipinski A."/>
            <person name="Escalona H.E."/>
            <person name="Waterhouse R.M."/>
            <person name="Zwick A."/>
            <person name="Pang H."/>
        </authorList>
    </citation>
    <scope>NUCLEOTIDE SEQUENCE [LARGE SCALE GENOMIC DNA]</scope>
    <source>
        <strain evidence="3">SYSU2018</strain>
    </source>
</reference>
<gene>
    <name evidence="3" type="ORF">HHI36_003481</name>
</gene>
<evidence type="ECO:0000259" key="2">
    <source>
        <dbReference type="Pfam" id="PF13843"/>
    </source>
</evidence>
<keyword evidence="4" id="KW-1185">Reference proteome</keyword>
<name>A0ABD2PDJ0_9CUCU</name>
<sequence length="117" mass="13410">TYNEGIHFWGPLHAFPRSPALVVLGIMACANIKFVQNSQKAYNVSDYSTVDEMLVPFRERMIYMPMKQAEYGLKLMCSSDVKNNYFYNSYIYTGYGLDGDGLPDEEKKKQYIPSKPA</sequence>
<dbReference type="Proteomes" id="UP001516400">
    <property type="component" value="Unassembled WGS sequence"/>
</dbReference>
<protein>
    <recommendedName>
        <fullName evidence="2">PiggyBac transposable element-derived protein domain-containing protein</fullName>
    </recommendedName>
</protein>
<dbReference type="InterPro" id="IPR029526">
    <property type="entry name" value="PGBD"/>
</dbReference>
<organism evidence="3 4">
    <name type="scientific">Cryptolaemus montrouzieri</name>
    <dbReference type="NCBI Taxonomy" id="559131"/>
    <lineage>
        <taxon>Eukaryota</taxon>
        <taxon>Metazoa</taxon>
        <taxon>Ecdysozoa</taxon>
        <taxon>Arthropoda</taxon>
        <taxon>Hexapoda</taxon>
        <taxon>Insecta</taxon>
        <taxon>Pterygota</taxon>
        <taxon>Neoptera</taxon>
        <taxon>Endopterygota</taxon>
        <taxon>Coleoptera</taxon>
        <taxon>Polyphaga</taxon>
        <taxon>Cucujiformia</taxon>
        <taxon>Coccinelloidea</taxon>
        <taxon>Coccinellidae</taxon>
        <taxon>Scymninae</taxon>
        <taxon>Scymnini</taxon>
        <taxon>Cryptolaemus</taxon>
    </lineage>
</organism>
<dbReference type="EMBL" id="JABFTP020000185">
    <property type="protein sequence ID" value="KAL3289038.1"/>
    <property type="molecule type" value="Genomic_DNA"/>
</dbReference>
<evidence type="ECO:0000313" key="4">
    <source>
        <dbReference type="Proteomes" id="UP001516400"/>
    </source>
</evidence>
<dbReference type="Pfam" id="PF13843">
    <property type="entry name" value="DDE_Tnp_1_7"/>
    <property type="match status" value="1"/>
</dbReference>
<feature type="non-terminal residue" evidence="3">
    <location>
        <position position="1"/>
    </location>
</feature>